<organism evidence="6 7">
    <name type="scientific">Devosia riboflavina</name>
    <dbReference type="NCBI Taxonomy" id="46914"/>
    <lineage>
        <taxon>Bacteria</taxon>
        <taxon>Pseudomonadati</taxon>
        <taxon>Pseudomonadota</taxon>
        <taxon>Alphaproteobacteria</taxon>
        <taxon>Hyphomicrobiales</taxon>
        <taxon>Devosiaceae</taxon>
        <taxon>Devosia</taxon>
    </lineage>
</organism>
<dbReference type="PANTHER" id="PTHR10302:SF0">
    <property type="entry name" value="SINGLE-STRANDED DNA-BINDING PROTEIN, MITOCHONDRIAL"/>
    <property type="match status" value="1"/>
</dbReference>
<evidence type="ECO:0000313" key="6">
    <source>
        <dbReference type="EMBL" id="KFL31428.1"/>
    </source>
</evidence>
<dbReference type="GO" id="GO:0003697">
    <property type="term" value="F:single-stranded DNA binding"/>
    <property type="evidence" value="ECO:0007669"/>
    <property type="project" value="UniProtKB-UniRule"/>
</dbReference>
<dbReference type="SUPFAM" id="SSF50249">
    <property type="entry name" value="Nucleic acid-binding proteins"/>
    <property type="match status" value="1"/>
</dbReference>
<evidence type="ECO:0000256" key="3">
    <source>
        <dbReference type="HAMAP-Rule" id="MF_00984"/>
    </source>
</evidence>
<name>A0A087M3H5_9HYPH</name>
<dbReference type="EMBL" id="JQGC01000006">
    <property type="protein sequence ID" value="KFL31428.1"/>
    <property type="molecule type" value="Genomic_DNA"/>
</dbReference>
<dbReference type="HAMAP" id="MF_00984">
    <property type="entry name" value="SSB"/>
    <property type="match status" value="1"/>
</dbReference>
<dbReference type="CDD" id="cd04496">
    <property type="entry name" value="SSB_OBF"/>
    <property type="match status" value="1"/>
</dbReference>
<comment type="subunit">
    <text evidence="3">Homotetramer.</text>
</comment>
<evidence type="ECO:0000256" key="2">
    <source>
        <dbReference type="ARBA" id="ARBA00023172"/>
    </source>
</evidence>
<dbReference type="GO" id="GO:0009295">
    <property type="term" value="C:nucleoid"/>
    <property type="evidence" value="ECO:0007669"/>
    <property type="project" value="TreeGrafter"/>
</dbReference>
<accession>A0A087M3H5</accession>
<dbReference type="InterPro" id="IPR011344">
    <property type="entry name" value="ssDNA-bd"/>
</dbReference>
<keyword evidence="2" id="KW-0233">DNA recombination</keyword>
<evidence type="ECO:0000256" key="1">
    <source>
        <dbReference type="ARBA" id="ARBA00023125"/>
    </source>
</evidence>
<keyword evidence="1 3" id="KW-0238">DNA-binding</keyword>
<dbReference type="AlphaFoldDB" id="A0A087M3H5"/>
<proteinExistence type="inferred from homology"/>
<dbReference type="NCBIfam" id="TIGR00621">
    <property type="entry name" value="ssb"/>
    <property type="match status" value="1"/>
</dbReference>
<dbReference type="PANTHER" id="PTHR10302">
    <property type="entry name" value="SINGLE-STRANDED DNA-BINDING PROTEIN"/>
    <property type="match status" value="1"/>
</dbReference>
<comment type="caution">
    <text evidence="6">The sequence shown here is derived from an EMBL/GenBank/DDBJ whole genome shotgun (WGS) entry which is preliminary data.</text>
</comment>
<keyword evidence="7" id="KW-1185">Reference proteome</keyword>
<dbReference type="Pfam" id="PF00436">
    <property type="entry name" value="SSB"/>
    <property type="match status" value="1"/>
</dbReference>
<feature type="region of interest" description="Disordered" evidence="5">
    <location>
        <begin position="1"/>
        <end position="28"/>
    </location>
</feature>
<dbReference type="GO" id="GO:0006310">
    <property type="term" value="P:DNA recombination"/>
    <property type="evidence" value="ECO:0007669"/>
    <property type="project" value="UniProtKB-KW"/>
</dbReference>
<evidence type="ECO:0000256" key="5">
    <source>
        <dbReference type="SAM" id="MobiDB-lite"/>
    </source>
</evidence>
<dbReference type="RefSeq" id="WP_035081152.1">
    <property type="nucleotide sequence ID" value="NZ_JQGC01000006.1"/>
</dbReference>
<evidence type="ECO:0000313" key="7">
    <source>
        <dbReference type="Proteomes" id="UP000028981"/>
    </source>
</evidence>
<feature type="compositionally biased region" description="Basic and acidic residues" evidence="5">
    <location>
        <begin position="119"/>
        <end position="136"/>
    </location>
</feature>
<feature type="region of interest" description="Disordered" evidence="5">
    <location>
        <begin position="110"/>
        <end position="172"/>
    </location>
</feature>
<dbReference type="GO" id="GO:0006260">
    <property type="term" value="P:DNA replication"/>
    <property type="evidence" value="ECO:0007669"/>
    <property type="project" value="InterPro"/>
</dbReference>
<feature type="compositionally biased region" description="Gly residues" evidence="5">
    <location>
        <begin position="138"/>
        <end position="149"/>
    </location>
</feature>
<dbReference type="STRING" id="46914.JP75_07675"/>
<dbReference type="PROSITE" id="PS50935">
    <property type="entry name" value="SSB"/>
    <property type="match status" value="1"/>
</dbReference>
<dbReference type="Gene3D" id="2.40.50.140">
    <property type="entry name" value="Nucleic acid-binding proteins"/>
    <property type="match status" value="1"/>
</dbReference>
<gene>
    <name evidence="6" type="ORF">JP75_07675</name>
</gene>
<dbReference type="OrthoDB" id="9809878at2"/>
<sequence>MAGDLNRGTLIGRLGKDPEIRNTGAGKPVASFSIATSDKWKDRDGNEKETTEWHNIVVFRESTARFCEHYLNKGDQVYVEGAIKTRSWEKDGVKRYSTEIVVSDFNGEVRKLGSAGEGKGSRDESQYGSTRDRDHGGSLTGGYSGGGRPSGNRPAFDTGGLDDDIPFAPEWR</sequence>
<dbReference type="Proteomes" id="UP000028981">
    <property type="component" value="Unassembled WGS sequence"/>
</dbReference>
<protein>
    <recommendedName>
        <fullName evidence="3 4">Single-stranded DNA-binding protein</fullName>
        <shortName evidence="3">SSB</shortName>
    </recommendedName>
</protein>
<comment type="caution">
    <text evidence="3">Lacks conserved residue(s) required for the propagation of feature annotation.</text>
</comment>
<reference evidence="6 7" key="1">
    <citation type="submission" date="2014-08" db="EMBL/GenBank/DDBJ databases">
        <authorList>
            <person name="Hassan Y.I."/>
            <person name="Lepp D."/>
            <person name="Zhou T."/>
        </authorList>
    </citation>
    <scope>NUCLEOTIDE SEQUENCE [LARGE SCALE GENOMIC DNA]</scope>
    <source>
        <strain evidence="6 7">IFO13584</strain>
    </source>
</reference>
<dbReference type="InterPro" id="IPR000424">
    <property type="entry name" value="Primosome_PriB/ssb"/>
</dbReference>
<dbReference type="InterPro" id="IPR012340">
    <property type="entry name" value="NA-bd_OB-fold"/>
</dbReference>
<evidence type="ECO:0000256" key="4">
    <source>
        <dbReference type="RuleBase" id="RU000524"/>
    </source>
</evidence>